<dbReference type="Proteomes" id="UP000001396">
    <property type="component" value="Unassembled WGS sequence"/>
</dbReference>
<gene>
    <name evidence="1" type="ORF">PPL_01056</name>
</gene>
<dbReference type="GeneID" id="31356586"/>
<protein>
    <submittedName>
        <fullName evidence="1">Uncharacterized protein</fullName>
    </submittedName>
</protein>
<dbReference type="RefSeq" id="XP_020437931.1">
    <property type="nucleotide sequence ID" value="XM_020572073.1"/>
</dbReference>
<accession>D3AXZ8</accession>
<dbReference type="OMA" id="NFNFRMG"/>
<keyword evidence="2" id="KW-1185">Reference proteome</keyword>
<comment type="caution">
    <text evidence="1">The sequence shown here is derived from an EMBL/GenBank/DDBJ whole genome shotgun (WGS) entry which is preliminary data.</text>
</comment>
<organism evidence="1 2">
    <name type="scientific">Heterostelium pallidum (strain ATCC 26659 / Pp 5 / PN500)</name>
    <name type="common">Cellular slime mold</name>
    <name type="synonym">Polysphondylium pallidum</name>
    <dbReference type="NCBI Taxonomy" id="670386"/>
    <lineage>
        <taxon>Eukaryota</taxon>
        <taxon>Amoebozoa</taxon>
        <taxon>Evosea</taxon>
        <taxon>Eumycetozoa</taxon>
        <taxon>Dictyostelia</taxon>
        <taxon>Acytosteliales</taxon>
        <taxon>Acytosteliaceae</taxon>
        <taxon>Heterostelium</taxon>
    </lineage>
</organism>
<evidence type="ECO:0000313" key="1">
    <source>
        <dbReference type="EMBL" id="EFA85825.1"/>
    </source>
</evidence>
<reference evidence="1 2" key="1">
    <citation type="journal article" date="2011" name="Genome Res.">
        <title>Phylogeny-wide analysis of social amoeba genomes highlights ancient origins for complex intercellular communication.</title>
        <authorList>
            <person name="Heidel A.J."/>
            <person name="Lawal H.M."/>
            <person name="Felder M."/>
            <person name="Schilde C."/>
            <person name="Helps N.R."/>
            <person name="Tunggal B."/>
            <person name="Rivero F."/>
            <person name="John U."/>
            <person name="Schleicher M."/>
            <person name="Eichinger L."/>
            <person name="Platzer M."/>
            <person name="Noegel A.A."/>
            <person name="Schaap P."/>
            <person name="Gloeckner G."/>
        </authorList>
    </citation>
    <scope>NUCLEOTIDE SEQUENCE [LARGE SCALE GENOMIC DNA]</scope>
    <source>
        <strain evidence="2">ATCC 26659 / Pp 5 / PN500</strain>
    </source>
</reference>
<dbReference type="AlphaFoldDB" id="D3AXZ8"/>
<sequence>MENFEKPTISISSLSSEISPSYAMKMSNSSINDPWADNLEDMEEQIFPSSPMSCSIGHPFNQQSISPLKGEYYNFNFRMGTPIGGNIFDSTPTFTHG</sequence>
<dbReference type="FunCoup" id="D3AXZ8">
    <property type="interactions" value="805"/>
</dbReference>
<evidence type="ECO:0000313" key="2">
    <source>
        <dbReference type="Proteomes" id="UP000001396"/>
    </source>
</evidence>
<dbReference type="EMBL" id="ADBJ01000004">
    <property type="protein sequence ID" value="EFA85825.1"/>
    <property type="molecule type" value="Genomic_DNA"/>
</dbReference>
<proteinExistence type="predicted"/>
<dbReference type="InParanoid" id="D3AXZ8"/>
<name>D3AXZ8_HETP5</name>